<accession>A0A4Q4TDN3</accession>
<feature type="region of interest" description="Disordered" evidence="1">
    <location>
        <begin position="1"/>
        <end position="30"/>
    </location>
</feature>
<evidence type="ECO:0000313" key="4">
    <source>
        <dbReference type="Proteomes" id="UP000293360"/>
    </source>
</evidence>
<sequence>MPPRSSLTSSFSISDSNNEVVCPLRNQDGSSCRKRCIGEKRYRSMQEHIRRAHPEHYISKLPATEESFLLMINTSPSDRPQGQTSASSPHASRSIPGAVDSTKGYPHDRHAHLRGVSSAPDTPRIPDDLPGASMLPAASAAAALAQLGQQKIESEWDSELGWHSDTDGRRIPRSTIELPPIYYANDPTSEPYPPFNSTGRRDLLPSILSNSPPGRSSTLPPLQRSLGPNRPRKQSVTKRGHKKQKSRGTAADWLRRIQNEDRLKPDGMDRKAHSVEPSADYGKRWEDLIDAATSATEDIDEDRTPAFHGYQASPLQQALTPPPYAQENIDPFPSVETGASGENFHLGPAGLSDSSPGYSAQNVHIYCAACQGVSKLRESYACTECICGLCRVCVNVMMEEQGAIRKCPRCATIGGRFKPFQLDIK</sequence>
<feature type="domain" description="RING zinc finger-like" evidence="2">
    <location>
        <begin position="365"/>
        <end position="410"/>
    </location>
</feature>
<dbReference type="InterPro" id="IPR056929">
    <property type="entry name" value="Znf_RING-like"/>
</dbReference>
<feature type="compositionally biased region" description="Polar residues" evidence="1">
    <location>
        <begin position="207"/>
        <end position="220"/>
    </location>
</feature>
<dbReference type="EMBL" id="QJNU01000201">
    <property type="protein sequence ID" value="RYP04668.1"/>
    <property type="molecule type" value="Genomic_DNA"/>
</dbReference>
<feature type="compositionally biased region" description="Basic and acidic residues" evidence="1">
    <location>
        <begin position="253"/>
        <end position="274"/>
    </location>
</feature>
<feature type="region of interest" description="Disordered" evidence="1">
    <location>
        <begin position="73"/>
        <end position="133"/>
    </location>
</feature>
<dbReference type="AlphaFoldDB" id="A0A4Q4TDN3"/>
<protein>
    <recommendedName>
        <fullName evidence="2">RING zinc finger-like domain-containing protein</fullName>
    </recommendedName>
</protein>
<organism evidence="3 4">
    <name type="scientific">Monosporascus ibericus</name>
    <dbReference type="NCBI Taxonomy" id="155417"/>
    <lineage>
        <taxon>Eukaryota</taxon>
        <taxon>Fungi</taxon>
        <taxon>Dikarya</taxon>
        <taxon>Ascomycota</taxon>
        <taxon>Pezizomycotina</taxon>
        <taxon>Sordariomycetes</taxon>
        <taxon>Xylariomycetidae</taxon>
        <taxon>Xylariales</taxon>
        <taxon>Xylariales incertae sedis</taxon>
        <taxon>Monosporascus</taxon>
    </lineage>
</organism>
<dbReference type="Proteomes" id="UP000293360">
    <property type="component" value="Unassembled WGS sequence"/>
</dbReference>
<keyword evidence="4" id="KW-1185">Reference proteome</keyword>
<feature type="region of interest" description="Disordered" evidence="1">
    <location>
        <begin position="181"/>
        <end position="278"/>
    </location>
</feature>
<name>A0A4Q4TDN3_9PEZI</name>
<dbReference type="Pfam" id="PF25080">
    <property type="entry name" value="zf_RING-like"/>
    <property type="match status" value="1"/>
</dbReference>
<reference evidence="3 4" key="1">
    <citation type="submission" date="2018-06" db="EMBL/GenBank/DDBJ databases">
        <title>Complete Genomes of Monosporascus.</title>
        <authorList>
            <person name="Robinson A.J."/>
            <person name="Natvig D.O."/>
        </authorList>
    </citation>
    <scope>NUCLEOTIDE SEQUENCE [LARGE SCALE GENOMIC DNA]</scope>
    <source>
        <strain evidence="3 4">CBS 110550</strain>
    </source>
</reference>
<feature type="compositionally biased region" description="Low complexity" evidence="1">
    <location>
        <begin position="1"/>
        <end position="16"/>
    </location>
</feature>
<feature type="compositionally biased region" description="Polar residues" evidence="1">
    <location>
        <begin position="73"/>
        <end position="91"/>
    </location>
</feature>
<comment type="caution">
    <text evidence="3">The sequence shown here is derived from an EMBL/GenBank/DDBJ whole genome shotgun (WGS) entry which is preliminary data.</text>
</comment>
<evidence type="ECO:0000313" key="3">
    <source>
        <dbReference type="EMBL" id="RYP04668.1"/>
    </source>
</evidence>
<gene>
    <name evidence="3" type="ORF">DL764_004284</name>
</gene>
<evidence type="ECO:0000259" key="2">
    <source>
        <dbReference type="Pfam" id="PF25080"/>
    </source>
</evidence>
<feature type="compositionally biased region" description="Basic residues" evidence="1">
    <location>
        <begin position="230"/>
        <end position="246"/>
    </location>
</feature>
<evidence type="ECO:0000256" key="1">
    <source>
        <dbReference type="SAM" id="MobiDB-lite"/>
    </source>
</evidence>
<dbReference type="OrthoDB" id="5405791at2759"/>
<proteinExistence type="predicted"/>
<dbReference type="STRING" id="155417.A0A4Q4TDN3"/>